<dbReference type="RefSeq" id="WP_119380854.1">
    <property type="nucleotide sequence ID" value="NZ_QWGB01000014.1"/>
</dbReference>
<dbReference type="OrthoDB" id="7632030at2"/>
<comment type="caution">
    <text evidence="2">The sequence shown here is derived from an EMBL/GenBank/DDBJ whole genome shotgun (WGS) entry which is preliminary data.</text>
</comment>
<evidence type="ECO:0000313" key="3">
    <source>
        <dbReference type="Proteomes" id="UP000265431"/>
    </source>
</evidence>
<proteinExistence type="predicted"/>
<dbReference type="EMBL" id="QWGB01000014">
    <property type="protein sequence ID" value="RIJ20537.1"/>
    <property type="molecule type" value="Genomic_DNA"/>
</dbReference>
<accession>A0A399QSN5</accession>
<evidence type="ECO:0000313" key="2">
    <source>
        <dbReference type="EMBL" id="RIJ20537.1"/>
    </source>
</evidence>
<dbReference type="Proteomes" id="UP000265431">
    <property type="component" value="Unassembled WGS sequence"/>
</dbReference>
<keyword evidence="1" id="KW-0732">Signal</keyword>
<evidence type="ECO:0000256" key="1">
    <source>
        <dbReference type="SAM" id="SignalP"/>
    </source>
</evidence>
<protein>
    <submittedName>
        <fullName evidence="2">Uncharacterized protein</fullName>
    </submittedName>
</protein>
<reference evidence="2 3" key="1">
    <citation type="submission" date="2018-08" db="EMBL/GenBank/DDBJ databases">
        <title>Henriciella mobilis sp. nov., isolated from seawater.</title>
        <authorList>
            <person name="Cheng H."/>
            <person name="Wu Y.-H."/>
            <person name="Xu X.-W."/>
            <person name="Guo L.-L."/>
        </authorList>
    </citation>
    <scope>NUCLEOTIDE SEQUENCE [LARGE SCALE GENOMIC DNA]</scope>
    <source>
        <strain evidence="2 3">CCUG66934</strain>
    </source>
</reference>
<feature type="signal peptide" evidence="1">
    <location>
        <begin position="1"/>
        <end position="21"/>
    </location>
</feature>
<organism evidence="2 3">
    <name type="scientific">Henriciella barbarensis</name>
    <dbReference type="NCBI Taxonomy" id="86342"/>
    <lineage>
        <taxon>Bacteria</taxon>
        <taxon>Pseudomonadati</taxon>
        <taxon>Pseudomonadota</taxon>
        <taxon>Alphaproteobacteria</taxon>
        <taxon>Hyphomonadales</taxon>
        <taxon>Hyphomonadaceae</taxon>
        <taxon>Henriciella</taxon>
    </lineage>
</organism>
<keyword evidence="3" id="KW-1185">Reference proteome</keyword>
<gene>
    <name evidence="2" type="ORF">D1224_15610</name>
</gene>
<name>A0A399QSN5_9PROT</name>
<dbReference type="AlphaFoldDB" id="A0A399QSN5"/>
<sequence length="227" mass="23923">MKRLLTCAAAALAVGTPLVQAQEATQPQRAQAAAPNPMIVALQGLQVAVLSNPDGGIASVQSEEGDPAIVVFLTPGAAQAQLAPLEDQSMKIRIVDLGRLLLDWKGAIIFQGSQGEIANARELTPEVGDFMAPVFFVTSGSLEVQLQTAEGPVTPVMTSYSDAQALSEKLAGSDETANDPVNIIPIEFATFLQAIEDHGQDVGYRFFTHPETVIAINQSQRAEASGQ</sequence>
<feature type="chain" id="PRO_5017304967" evidence="1">
    <location>
        <begin position="22"/>
        <end position="227"/>
    </location>
</feature>